<dbReference type="Gene3D" id="3.90.1410.10">
    <property type="entry name" value="set domain protein methyltransferase, domain 1"/>
    <property type="match status" value="1"/>
</dbReference>
<accession>A0AAW0NUG9</accession>
<dbReference type="PANTHER" id="PTHR13271:SF151">
    <property type="entry name" value="SET DOMAIN-CONTAINING PROTEIN 4"/>
    <property type="match status" value="1"/>
</dbReference>
<protein>
    <recommendedName>
        <fullName evidence="1">Rubisco LSMT substrate-binding domain-containing protein</fullName>
    </recommendedName>
</protein>
<dbReference type="GO" id="GO:0016279">
    <property type="term" value="F:protein-lysine N-methyltransferase activity"/>
    <property type="evidence" value="ECO:0007669"/>
    <property type="project" value="TreeGrafter"/>
</dbReference>
<dbReference type="SUPFAM" id="SSF82199">
    <property type="entry name" value="SET domain"/>
    <property type="match status" value="1"/>
</dbReference>
<name>A0AAW0NUG9_9GOBI</name>
<dbReference type="PANTHER" id="PTHR13271">
    <property type="entry name" value="UNCHARACTERIZED PUTATIVE METHYLTRANSFERASE"/>
    <property type="match status" value="1"/>
</dbReference>
<evidence type="ECO:0000313" key="3">
    <source>
        <dbReference type="Proteomes" id="UP001460270"/>
    </source>
</evidence>
<dbReference type="Proteomes" id="UP001460270">
    <property type="component" value="Unassembled WGS sequence"/>
</dbReference>
<dbReference type="InterPro" id="IPR050600">
    <property type="entry name" value="SETD3_SETD6_MTase"/>
</dbReference>
<dbReference type="EMBL" id="JBBPFD010000013">
    <property type="protein sequence ID" value="KAK7901261.1"/>
    <property type="molecule type" value="Genomic_DNA"/>
</dbReference>
<dbReference type="AlphaFoldDB" id="A0AAW0NUG9"/>
<comment type="caution">
    <text evidence="2">The sequence shown here is derived from an EMBL/GenBank/DDBJ whole genome shotgun (WGS) entry which is preliminary data.</text>
</comment>
<organism evidence="2 3">
    <name type="scientific">Mugilogobius chulae</name>
    <name type="common">yellowstripe goby</name>
    <dbReference type="NCBI Taxonomy" id="88201"/>
    <lineage>
        <taxon>Eukaryota</taxon>
        <taxon>Metazoa</taxon>
        <taxon>Chordata</taxon>
        <taxon>Craniata</taxon>
        <taxon>Vertebrata</taxon>
        <taxon>Euteleostomi</taxon>
        <taxon>Actinopterygii</taxon>
        <taxon>Neopterygii</taxon>
        <taxon>Teleostei</taxon>
        <taxon>Neoteleostei</taxon>
        <taxon>Acanthomorphata</taxon>
        <taxon>Gobiaria</taxon>
        <taxon>Gobiiformes</taxon>
        <taxon>Gobioidei</taxon>
        <taxon>Gobiidae</taxon>
        <taxon>Gobionellinae</taxon>
        <taxon>Mugilogobius</taxon>
    </lineage>
</organism>
<evidence type="ECO:0000259" key="1">
    <source>
        <dbReference type="Pfam" id="PF09273"/>
    </source>
</evidence>
<reference evidence="3" key="1">
    <citation type="submission" date="2024-04" db="EMBL/GenBank/DDBJ databases">
        <title>Salinicola lusitanus LLJ914,a marine bacterium isolated from the Okinawa Trough.</title>
        <authorList>
            <person name="Li J."/>
        </authorList>
    </citation>
    <scope>NUCLEOTIDE SEQUENCE [LARGE SCALE GENOMIC DNA]</scope>
</reference>
<keyword evidence="3" id="KW-1185">Reference proteome</keyword>
<gene>
    <name evidence="2" type="ORF">WMY93_018030</name>
</gene>
<feature type="domain" description="Rubisco LSMT substrate-binding" evidence="1">
    <location>
        <begin position="178"/>
        <end position="278"/>
    </location>
</feature>
<dbReference type="InterPro" id="IPR015353">
    <property type="entry name" value="Rubisco_LSMT_subst-bd"/>
</dbReference>
<evidence type="ECO:0000313" key="2">
    <source>
        <dbReference type="EMBL" id="KAK7901261.1"/>
    </source>
</evidence>
<proteinExistence type="predicted"/>
<dbReference type="InterPro" id="IPR046341">
    <property type="entry name" value="SET_dom_sf"/>
</dbReference>
<sequence>MKFLKQRGFTSTALQPAHFSDTGRGLQTLKTIKPGQLLISLLKACLLTTATVLDSYRHRSSLSEWFPYIDALPTTYTCPVYFTDDVAALLPKLLQRQALEQRSSLQELHSSNQHFSGRLQPLVLEPVEEVFTYEALRWAWCTVNTRSVYMTHSHSHFLSGQDVCSLAPFLDLLNHRLTSSNLTVSCEGPGWRLMTAVRVLSLPQTQFSVWKTVLLGQRLSEEREKWCIQTVRALCVQTLQETDRDLETISHRLQHCDASLTEQLSVVLALRQEERSILGKCLEILQ</sequence>
<dbReference type="Pfam" id="PF09273">
    <property type="entry name" value="Rubis-subs-bind"/>
    <property type="match status" value="1"/>
</dbReference>